<protein>
    <submittedName>
        <fullName evidence="2">CPBP family intramembrane metalloprotease</fullName>
    </submittedName>
</protein>
<reference evidence="2" key="1">
    <citation type="submission" date="2016-11" db="UniProtKB">
        <authorList>
            <consortium name="WormBaseParasite"/>
        </authorList>
    </citation>
    <scope>IDENTIFICATION</scope>
</reference>
<organism evidence="1 2">
    <name type="scientific">Heterorhabditis bacteriophora</name>
    <name type="common">Entomopathogenic nematode worm</name>
    <dbReference type="NCBI Taxonomy" id="37862"/>
    <lineage>
        <taxon>Eukaryota</taxon>
        <taxon>Metazoa</taxon>
        <taxon>Ecdysozoa</taxon>
        <taxon>Nematoda</taxon>
        <taxon>Chromadorea</taxon>
        <taxon>Rhabditida</taxon>
        <taxon>Rhabditina</taxon>
        <taxon>Rhabditomorpha</taxon>
        <taxon>Strongyloidea</taxon>
        <taxon>Heterorhabditidae</taxon>
        <taxon>Heterorhabditis</taxon>
    </lineage>
</organism>
<proteinExistence type="predicted"/>
<accession>A0A1I7WCG6</accession>
<keyword evidence="1" id="KW-1185">Reference proteome</keyword>
<evidence type="ECO:0000313" key="1">
    <source>
        <dbReference type="Proteomes" id="UP000095283"/>
    </source>
</evidence>
<dbReference type="AlphaFoldDB" id="A0A1I7WCG6"/>
<dbReference type="WBParaSite" id="Hba_02412">
    <property type="protein sequence ID" value="Hba_02412"/>
    <property type="gene ID" value="Hba_02412"/>
</dbReference>
<sequence>MKESLYSSFCHIVFTTFYLNLG</sequence>
<evidence type="ECO:0000313" key="2">
    <source>
        <dbReference type="WBParaSite" id="Hba_02412"/>
    </source>
</evidence>
<name>A0A1I7WCG6_HETBA</name>
<dbReference type="Proteomes" id="UP000095283">
    <property type="component" value="Unplaced"/>
</dbReference>